<dbReference type="GO" id="GO:0004497">
    <property type="term" value="F:monooxygenase activity"/>
    <property type="evidence" value="ECO:0007669"/>
    <property type="project" value="InterPro"/>
</dbReference>
<dbReference type="PRINTS" id="PR00385">
    <property type="entry name" value="P450"/>
</dbReference>
<dbReference type="Gene3D" id="3.80.10.10">
    <property type="entry name" value="Ribonuclease Inhibitor"/>
    <property type="match status" value="1"/>
</dbReference>
<evidence type="ECO:0000313" key="8">
    <source>
        <dbReference type="Proteomes" id="UP000789375"/>
    </source>
</evidence>
<evidence type="ECO:0000256" key="6">
    <source>
        <dbReference type="SAM" id="MobiDB-lite"/>
    </source>
</evidence>
<feature type="binding site" description="axial binding residue" evidence="5">
    <location>
        <position position="395"/>
    </location>
    <ligand>
        <name>heme</name>
        <dbReference type="ChEBI" id="CHEBI:30413"/>
    </ligand>
    <ligandPart>
        <name>Fe</name>
        <dbReference type="ChEBI" id="CHEBI:18248"/>
    </ligandPart>
</feature>
<dbReference type="InterPro" id="IPR006553">
    <property type="entry name" value="Leu-rich_rpt_Cys-con_subtyp"/>
</dbReference>
<evidence type="ECO:0000256" key="5">
    <source>
        <dbReference type="PIRSR" id="PIRSR602401-1"/>
    </source>
</evidence>
<feature type="compositionally biased region" description="Polar residues" evidence="6">
    <location>
        <begin position="1283"/>
        <end position="1304"/>
    </location>
</feature>
<comment type="similarity">
    <text evidence="2">Belongs to the cytochrome P450 family.</text>
</comment>
<dbReference type="InterPro" id="IPR050121">
    <property type="entry name" value="Cytochrome_P450_monoxygenase"/>
</dbReference>
<keyword evidence="8" id="KW-1185">Reference proteome</keyword>
<dbReference type="SMART" id="SM00367">
    <property type="entry name" value="LRR_CC"/>
    <property type="match status" value="3"/>
</dbReference>
<dbReference type="InterPro" id="IPR017972">
    <property type="entry name" value="Cyt_P450_CS"/>
</dbReference>
<dbReference type="InterPro" id="IPR011990">
    <property type="entry name" value="TPR-like_helical_dom_sf"/>
</dbReference>
<name>A0A9N9GZT9_FUNMO</name>
<evidence type="ECO:0000313" key="7">
    <source>
        <dbReference type="EMBL" id="CAG8641979.1"/>
    </source>
</evidence>
<dbReference type="InterPro" id="IPR002401">
    <property type="entry name" value="Cyt_P450_E_grp-I"/>
</dbReference>
<evidence type="ECO:0000256" key="4">
    <source>
        <dbReference type="ARBA" id="ARBA00023004"/>
    </source>
</evidence>
<dbReference type="InterPro" id="IPR032675">
    <property type="entry name" value="LRR_dom_sf"/>
</dbReference>
<dbReference type="GO" id="GO:0020037">
    <property type="term" value="F:heme binding"/>
    <property type="evidence" value="ECO:0007669"/>
    <property type="project" value="InterPro"/>
</dbReference>
<dbReference type="PRINTS" id="PR00463">
    <property type="entry name" value="EP450I"/>
</dbReference>
<dbReference type="PROSITE" id="PS00086">
    <property type="entry name" value="CYTOCHROME_P450"/>
    <property type="match status" value="1"/>
</dbReference>
<keyword evidence="5" id="KW-0349">Heme</keyword>
<dbReference type="PANTHER" id="PTHR24305:SF166">
    <property type="entry name" value="CYTOCHROME P450 12A4, MITOCHONDRIAL-RELATED"/>
    <property type="match status" value="1"/>
</dbReference>
<protein>
    <submittedName>
        <fullName evidence="7">3686_t:CDS:1</fullName>
    </submittedName>
</protein>
<dbReference type="GO" id="GO:0005506">
    <property type="term" value="F:iron ion binding"/>
    <property type="evidence" value="ECO:0007669"/>
    <property type="project" value="InterPro"/>
</dbReference>
<dbReference type="Gene3D" id="1.10.630.10">
    <property type="entry name" value="Cytochrome P450"/>
    <property type="match status" value="1"/>
</dbReference>
<dbReference type="PANTHER" id="PTHR24305">
    <property type="entry name" value="CYTOCHROME P450"/>
    <property type="match status" value="1"/>
</dbReference>
<keyword evidence="3 5" id="KW-0479">Metal-binding</keyword>
<gene>
    <name evidence="7" type="ORF">FMOSSE_LOCUS11035</name>
</gene>
<evidence type="ECO:0000256" key="1">
    <source>
        <dbReference type="ARBA" id="ARBA00001971"/>
    </source>
</evidence>
<feature type="compositionally biased region" description="Basic and acidic residues" evidence="6">
    <location>
        <begin position="1273"/>
        <end position="1282"/>
    </location>
</feature>
<feature type="region of interest" description="Disordered" evidence="6">
    <location>
        <begin position="1256"/>
        <end position="1304"/>
    </location>
</feature>
<evidence type="ECO:0000256" key="2">
    <source>
        <dbReference type="ARBA" id="ARBA00010617"/>
    </source>
</evidence>
<dbReference type="InterPro" id="IPR036396">
    <property type="entry name" value="Cyt_P450_sf"/>
</dbReference>
<dbReference type="InterPro" id="IPR001128">
    <property type="entry name" value="Cyt_P450"/>
</dbReference>
<evidence type="ECO:0000256" key="3">
    <source>
        <dbReference type="ARBA" id="ARBA00022723"/>
    </source>
</evidence>
<comment type="caution">
    <text evidence="7">The sequence shown here is derived from an EMBL/GenBank/DDBJ whole genome shotgun (WGS) entry which is preliminary data.</text>
</comment>
<organism evidence="7 8">
    <name type="scientific">Funneliformis mosseae</name>
    <name type="common">Endomycorrhizal fungus</name>
    <name type="synonym">Glomus mosseae</name>
    <dbReference type="NCBI Taxonomy" id="27381"/>
    <lineage>
        <taxon>Eukaryota</taxon>
        <taxon>Fungi</taxon>
        <taxon>Fungi incertae sedis</taxon>
        <taxon>Mucoromycota</taxon>
        <taxon>Glomeromycotina</taxon>
        <taxon>Glomeromycetes</taxon>
        <taxon>Glomerales</taxon>
        <taxon>Glomeraceae</taxon>
        <taxon>Funneliformis</taxon>
    </lineage>
</organism>
<dbReference type="SUPFAM" id="SSF48264">
    <property type="entry name" value="Cytochrome P450"/>
    <property type="match status" value="1"/>
</dbReference>
<comment type="cofactor">
    <cofactor evidence="1 5">
        <name>heme</name>
        <dbReference type="ChEBI" id="CHEBI:30413"/>
    </cofactor>
</comment>
<keyword evidence="4 5" id="KW-0408">Iron</keyword>
<dbReference type="Proteomes" id="UP000789375">
    <property type="component" value="Unassembled WGS sequence"/>
</dbReference>
<accession>A0A9N9GZT9</accession>
<dbReference type="Gene3D" id="1.25.40.10">
    <property type="entry name" value="Tetratricopeptide repeat domain"/>
    <property type="match status" value="1"/>
</dbReference>
<dbReference type="GO" id="GO:0016705">
    <property type="term" value="F:oxidoreductase activity, acting on paired donors, with incorporation or reduction of molecular oxygen"/>
    <property type="evidence" value="ECO:0007669"/>
    <property type="project" value="InterPro"/>
</dbReference>
<sequence length="1304" mass="150258">MDPTTKSQMHDSETTSDVFSDVNTLTLQDVTINFSDILDATTSDSFTMQFDNNECLQSQQLGRPDLNLAVSTTQKFYHELTSYWNQLDENRVTDLREWMTCFTTDNIYELMMNKRGYSMVSYLTESTGIETDVSKDHIKESLDFLEGFKSFKDGYLFYAFTNSFIRNLPFLKGVSSRFKNKLGDFFRLFSDIIVGHRERIHSIDESDDKLTNDIMTLMLKYDPGQDSSKTFNKKYNRPMNDKELIINMVEAAGGGIDSTAFYFTFIVYYLCRHPEVLDKVRGEAQRVLGKNPRPITIEDCEKFSERFPYIDAVLKEVARMSSLAPLVDRINVKPEEFGGLKWPAYSHFIVNVVGIHNDQRYWKDPESFIPERHLNPDEDYNSKALIIFGGGTRYCPGRKLAMIEIRILTVLTFLQFDIELVDKVTPLGVKYAFFTQPDPLLIFIRLLWKSPIWKTPQSYKLFLNTLKKEKTLYNYSQMIRHLSFAPYRNRPQPLFSFSDMHLLSQKCFNITHLTFGHGEGTIIAPESVLLLIKKNPNLTSIKFLTLHFDDKWMSTALMPIINGNCSKLRELLFCEPSSTSQQVNRHQTVITTTKELSFNFLYSIGRKCKTVDSLEIRTKISNTNALMIIKFFSHLTSLSIKTIEPEALKTLLHGFPNLKSFSFTFPQSISKEMTTEIAKEFPPLEHLSAILDLDTSSTFINTFATTQTKLKKLELFKCSNLTDSDLILLSEFCNQLESINLSFCQNLTDETISSLTQKNRQLKKIQLTNMPNLTNNGILFIVKNCPNLTSFIFNVVNYPGGYDGGDNVGDGQEQNDNQSRITSMAFIHLLQNCKRLIEFSGHFPKSTATKLLFELSRKRYFRGKGGCYKNLEILKIFPTGNACVFKHSCAVLKFKNLEELSIRLKQNQSLSANHLKRLSSHPKLREFELGDAVTVDAKNFYEAMLDSQQVTEKDVDENTNAQRNVKTFHDYYGIQFTYNPKASTSEVINKLNEAQTLHESLKFNQAKDIYQELADDYNNPHAQYQLGMYFYCSDYGVHALEHDNRLIHKPMNDIDLSKYTDFTNDNGSIIESPTTESDTMDENDFLDENEAKQIAIDYFLKSAEQGYHNAFNILAIISEDSIRRHYSTGENVSHSLHLQNNDDIMRYMKAAAEWKFTIENCVVYVNMYAKINYGSLLIKDSKNETDPYKRRELQSQGLRYLFEASSVRFRDANYNVIKEIMTGYHNPQTPDEDQESNTYLGIKNDEYALKYYSDESEIESHEDFDNPSEDPSELEHDSRDQENISYSFGNSDCESIGSDNTDKI</sequence>
<dbReference type="EMBL" id="CAJVPP010004008">
    <property type="protein sequence ID" value="CAG8641979.1"/>
    <property type="molecule type" value="Genomic_DNA"/>
</dbReference>
<dbReference type="SUPFAM" id="SSF52047">
    <property type="entry name" value="RNI-like"/>
    <property type="match status" value="1"/>
</dbReference>
<reference evidence="7" key="1">
    <citation type="submission" date="2021-06" db="EMBL/GenBank/DDBJ databases">
        <authorList>
            <person name="Kallberg Y."/>
            <person name="Tangrot J."/>
            <person name="Rosling A."/>
        </authorList>
    </citation>
    <scope>NUCLEOTIDE SEQUENCE</scope>
    <source>
        <strain evidence="7">87-6 pot B 2015</strain>
    </source>
</reference>
<proteinExistence type="inferred from homology"/>
<dbReference type="CDD" id="cd00302">
    <property type="entry name" value="cytochrome_P450"/>
    <property type="match status" value="1"/>
</dbReference>
<dbReference type="Pfam" id="PF00067">
    <property type="entry name" value="p450"/>
    <property type="match status" value="1"/>
</dbReference>